<keyword evidence="3" id="KW-0963">Cytoplasm</keyword>
<feature type="domain" description="FLZ-type" evidence="8">
    <location>
        <begin position="78"/>
        <end position="122"/>
    </location>
</feature>
<feature type="region of interest" description="Disordered" evidence="7">
    <location>
        <begin position="34"/>
        <end position="68"/>
    </location>
</feature>
<dbReference type="InterPro" id="IPR007650">
    <property type="entry name" value="Zf-FLZ_dom"/>
</dbReference>
<feature type="compositionally biased region" description="Low complexity" evidence="7">
    <location>
        <begin position="53"/>
        <end position="68"/>
    </location>
</feature>
<dbReference type="Pfam" id="PF04570">
    <property type="entry name" value="zf-FLZ"/>
    <property type="match status" value="1"/>
</dbReference>
<dbReference type="GO" id="GO:0005737">
    <property type="term" value="C:cytoplasm"/>
    <property type="evidence" value="ECO:0007669"/>
    <property type="project" value="UniProtKB-SubCell"/>
</dbReference>
<evidence type="ECO:0000256" key="3">
    <source>
        <dbReference type="ARBA" id="ARBA00022490"/>
    </source>
</evidence>
<proteinExistence type="inferred from homology"/>
<evidence type="ECO:0000256" key="7">
    <source>
        <dbReference type="SAM" id="MobiDB-lite"/>
    </source>
</evidence>
<keyword evidence="10" id="KW-1185">Reference proteome</keyword>
<feature type="region of interest" description="Disordered" evidence="7">
    <location>
        <begin position="141"/>
        <end position="170"/>
    </location>
</feature>
<dbReference type="GO" id="GO:0008270">
    <property type="term" value="F:zinc ion binding"/>
    <property type="evidence" value="ECO:0007669"/>
    <property type="project" value="UniProtKB-KW"/>
</dbReference>
<protein>
    <submittedName>
        <fullName evidence="9">FCS-Like Zinc finger 15</fullName>
    </submittedName>
</protein>
<comment type="caution">
    <text evidence="9">The sequence shown here is derived from an EMBL/GenBank/DDBJ whole genome shotgun (WGS) entry which is preliminary data.</text>
</comment>
<accession>A0AAE1Y8S8</accession>
<dbReference type="PANTHER" id="PTHR33059">
    <property type="entry name" value="FCS-LIKE ZINC FINGER 5"/>
    <property type="match status" value="1"/>
</dbReference>
<sequence>MKGPKPPLLRRTAAAATEHEMVGLSVILENYKDLSEERSPRPQVISKGSMIKRPSSPTTPSSPSGFSRRRTTFSFPAEFLECCFLCKQKLLPGKDTYMYKGDKAFCSVECRCRQIFMDEEESTTTAKTGCTREYNCSLAATTTTRTTSSPSSSSSSSCSRSGKGSRNRAC</sequence>
<keyword evidence="5" id="KW-0863">Zinc-finger</keyword>
<feature type="zinc finger region" description="FLZ-type" evidence="6">
    <location>
        <begin position="78"/>
        <end position="122"/>
    </location>
</feature>
<reference evidence="9" key="2">
    <citation type="journal article" date="2024" name="Plant">
        <title>Genomic evolution and insights into agronomic trait innovations of Sesamum species.</title>
        <authorList>
            <person name="Miao H."/>
            <person name="Wang L."/>
            <person name="Qu L."/>
            <person name="Liu H."/>
            <person name="Sun Y."/>
            <person name="Le M."/>
            <person name="Wang Q."/>
            <person name="Wei S."/>
            <person name="Zheng Y."/>
            <person name="Lin W."/>
            <person name="Duan Y."/>
            <person name="Cao H."/>
            <person name="Xiong S."/>
            <person name="Wang X."/>
            <person name="Wei L."/>
            <person name="Li C."/>
            <person name="Ma Q."/>
            <person name="Ju M."/>
            <person name="Zhao R."/>
            <person name="Li G."/>
            <person name="Mu C."/>
            <person name="Tian Q."/>
            <person name="Mei H."/>
            <person name="Zhang T."/>
            <person name="Gao T."/>
            <person name="Zhang H."/>
        </authorList>
    </citation>
    <scope>NUCLEOTIDE SEQUENCE</scope>
    <source>
        <strain evidence="9">3651</strain>
    </source>
</reference>
<evidence type="ECO:0000313" key="9">
    <source>
        <dbReference type="EMBL" id="KAK4425875.1"/>
    </source>
</evidence>
<organism evidence="9 10">
    <name type="scientific">Sesamum alatum</name>
    <dbReference type="NCBI Taxonomy" id="300844"/>
    <lineage>
        <taxon>Eukaryota</taxon>
        <taxon>Viridiplantae</taxon>
        <taxon>Streptophyta</taxon>
        <taxon>Embryophyta</taxon>
        <taxon>Tracheophyta</taxon>
        <taxon>Spermatophyta</taxon>
        <taxon>Magnoliopsida</taxon>
        <taxon>eudicotyledons</taxon>
        <taxon>Gunneridae</taxon>
        <taxon>Pentapetalae</taxon>
        <taxon>asterids</taxon>
        <taxon>lamiids</taxon>
        <taxon>Lamiales</taxon>
        <taxon>Pedaliaceae</taxon>
        <taxon>Sesamum</taxon>
    </lineage>
</organism>
<evidence type="ECO:0000256" key="4">
    <source>
        <dbReference type="ARBA" id="ARBA00022723"/>
    </source>
</evidence>
<reference evidence="9" key="1">
    <citation type="submission" date="2020-06" db="EMBL/GenBank/DDBJ databases">
        <authorList>
            <person name="Li T."/>
            <person name="Hu X."/>
            <person name="Zhang T."/>
            <person name="Song X."/>
            <person name="Zhang H."/>
            <person name="Dai N."/>
            <person name="Sheng W."/>
            <person name="Hou X."/>
            <person name="Wei L."/>
        </authorList>
    </citation>
    <scope>NUCLEOTIDE SEQUENCE</scope>
    <source>
        <strain evidence="9">3651</strain>
        <tissue evidence="9">Leaf</tissue>
    </source>
</reference>
<dbReference type="EMBL" id="JACGWO010000006">
    <property type="protein sequence ID" value="KAK4425875.1"/>
    <property type="molecule type" value="Genomic_DNA"/>
</dbReference>
<keyword evidence="4" id="KW-0479">Metal-binding</keyword>
<evidence type="ECO:0000256" key="5">
    <source>
        <dbReference type="ARBA" id="ARBA00022771"/>
    </source>
</evidence>
<evidence type="ECO:0000259" key="8">
    <source>
        <dbReference type="PROSITE" id="PS51795"/>
    </source>
</evidence>
<gene>
    <name evidence="9" type="ORF">Salat_1781500</name>
</gene>
<evidence type="ECO:0000313" key="10">
    <source>
        <dbReference type="Proteomes" id="UP001293254"/>
    </source>
</evidence>
<name>A0AAE1Y8S8_9LAMI</name>
<comment type="subcellular location">
    <subcellularLocation>
        <location evidence="1">Cytoplasm</location>
    </subcellularLocation>
</comment>
<comment type="similarity">
    <text evidence="2">Belongs to the FLZ family.</text>
</comment>
<dbReference type="AlphaFoldDB" id="A0AAE1Y8S8"/>
<evidence type="ECO:0000256" key="1">
    <source>
        <dbReference type="ARBA" id="ARBA00004496"/>
    </source>
</evidence>
<dbReference type="PROSITE" id="PS51795">
    <property type="entry name" value="ZF_FLZ"/>
    <property type="match status" value="1"/>
</dbReference>
<evidence type="ECO:0000256" key="2">
    <source>
        <dbReference type="ARBA" id="ARBA00009374"/>
    </source>
</evidence>
<dbReference type="Proteomes" id="UP001293254">
    <property type="component" value="Unassembled WGS sequence"/>
</dbReference>
<keyword evidence="5" id="KW-0862">Zinc</keyword>
<feature type="compositionally biased region" description="Low complexity" evidence="7">
    <location>
        <begin position="141"/>
        <end position="161"/>
    </location>
</feature>
<dbReference type="PANTHER" id="PTHR33059:SF84">
    <property type="entry name" value="FCS-LIKE ZINC FINGER 15"/>
    <property type="match status" value="1"/>
</dbReference>
<evidence type="ECO:0000256" key="6">
    <source>
        <dbReference type="PROSITE-ProRule" id="PRU01131"/>
    </source>
</evidence>